<dbReference type="InterPro" id="IPR013785">
    <property type="entry name" value="Aldolase_TIM"/>
</dbReference>
<dbReference type="InterPro" id="IPR017853">
    <property type="entry name" value="GH"/>
</dbReference>
<dbReference type="EC" id="3.2.1.22" evidence="2"/>
<comment type="caution">
    <text evidence="5">The sequence shown here is derived from an EMBL/GenBank/DDBJ whole genome shotgun (WGS) entry which is preliminary data.</text>
</comment>
<dbReference type="Proteomes" id="UP001063166">
    <property type="component" value="Unassembled WGS sequence"/>
</dbReference>
<name>A0A9P3UUT2_LYOSH</name>
<evidence type="ECO:0000256" key="2">
    <source>
        <dbReference type="ARBA" id="ARBA00012755"/>
    </source>
</evidence>
<keyword evidence="6" id="KW-1185">Reference proteome</keyword>
<accession>A0A9P3UUT2</accession>
<dbReference type="PANTHER" id="PTHR35273:SF2">
    <property type="entry name" value="ALPHA-GALACTOSIDASE"/>
    <property type="match status" value="1"/>
</dbReference>
<dbReference type="InterPro" id="IPR004352">
    <property type="entry name" value="GH114_TIM-barrel"/>
</dbReference>
<sequence length="268" mass="29087">MQFRALLALCVAATTASATILPRSVTPPPVNGKFDYQIGGSYTPASDVTIVSRDNAENPAAGKYNICYLNAFQTQPEAQSWWKTNHPDLLLKKSDGSYFQDQDWPGEFFLDTTTDAKRQALLAIHQTTIDSCASKGFNAIEPDNLDTFTRSNGLLTKADNLAFAKLLADYAHGKGLAFGQKNTGSDLGSSGKTTVGFDFAIAEECGYYNECDSYTNVYGNNVIEIEYSDNGKSAYTAACSARGAQISIIYRDRDVVPNGDSAYVYQAC</sequence>
<feature type="chain" id="PRO_5040273154" description="alpha-galactosidase" evidence="3">
    <location>
        <begin position="19"/>
        <end position="268"/>
    </location>
</feature>
<feature type="domain" description="Glycoside-hydrolase family GH114 TIM-barrel" evidence="4">
    <location>
        <begin position="33"/>
        <end position="256"/>
    </location>
</feature>
<evidence type="ECO:0000256" key="3">
    <source>
        <dbReference type="SAM" id="SignalP"/>
    </source>
</evidence>
<keyword evidence="5" id="KW-0378">Hydrolase</keyword>
<dbReference type="AlphaFoldDB" id="A0A9P3UUT2"/>
<protein>
    <recommendedName>
        <fullName evidence="2">alpha-galactosidase</fullName>
        <ecNumber evidence="2">3.2.1.22</ecNumber>
    </recommendedName>
</protein>
<evidence type="ECO:0000313" key="6">
    <source>
        <dbReference type="Proteomes" id="UP001063166"/>
    </source>
</evidence>
<proteinExistence type="predicted"/>
<organism evidence="5 6">
    <name type="scientific">Lyophyllum shimeji</name>
    <name type="common">Hon-shimeji</name>
    <name type="synonym">Tricholoma shimeji</name>
    <dbReference type="NCBI Taxonomy" id="47721"/>
    <lineage>
        <taxon>Eukaryota</taxon>
        <taxon>Fungi</taxon>
        <taxon>Dikarya</taxon>
        <taxon>Basidiomycota</taxon>
        <taxon>Agaricomycotina</taxon>
        <taxon>Agaricomycetes</taxon>
        <taxon>Agaricomycetidae</taxon>
        <taxon>Agaricales</taxon>
        <taxon>Tricholomatineae</taxon>
        <taxon>Lyophyllaceae</taxon>
        <taxon>Lyophyllum</taxon>
    </lineage>
</organism>
<evidence type="ECO:0000256" key="1">
    <source>
        <dbReference type="ARBA" id="ARBA00001255"/>
    </source>
</evidence>
<dbReference type="OrthoDB" id="2108802at2759"/>
<evidence type="ECO:0000259" key="4">
    <source>
        <dbReference type="Pfam" id="PF03537"/>
    </source>
</evidence>
<evidence type="ECO:0000313" key="5">
    <source>
        <dbReference type="EMBL" id="GLB45070.1"/>
    </source>
</evidence>
<dbReference type="Gene3D" id="3.20.20.70">
    <property type="entry name" value="Aldolase class I"/>
    <property type="match status" value="1"/>
</dbReference>
<dbReference type="Pfam" id="PF03537">
    <property type="entry name" value="Glyco_hydro_114"/>
    <property type="match status" value="1"/>
</dbReference>
<feature type="signal peptide" evidence="3">
    <location>
        <begin position="1"/>
        <end position="18"/>
    </location>
</feature>
<dbReference type="EMBL" id="BRPK01000019">
    <property type="protein sequence ID" value="GLB45070.1"/>
    <property type="molecule type" value="Genomic_DNA"/>
</dbReference>
<reference evidence="5" key="1">
    <citation type="submission" date="2022-07" db="EMBL/GenBank/DDBJ databases">
        <title>The genome of Lyophyllum shimeji provides insight into the initial evolution of ectomycorrhizal fungal genome.</title>
        <authorList>
            <person name="Kobayashi Y."/>
            <person name="Shibata T."/>
            <person name="Hirakawa H."/>
            <person name="Shigenobu S."/>
            <person name="Nishiyama T."/>
            <person name="Yamada A."/>
            <person name="Hasebe M."/>
            <person name="Kawaguchi M."/>
        </authorList>
    </citation>
    <scope>NUCLEOTIDE SEQUENCE</scope>
    <source>
        <strain evidence="5">AT787</strain>
    </source>
</reference>
<dbReference type="GO" id="GO:0004557">
    <property type="term" value="F:alpha-galactosidase activity"/>
    <property type="evidence" value="ECO:0007669"/>
    <property type="project" value="UniProtKB-EC"/>
</dbReference>
<gene>
    <name evidence="5" type="ORF">LshimejAT787_1901480</name>
</gene>
<keyword evidence="3" id="KW-0732">Signal</keyword>
<comment type="catalytic activity">
    <reaction evidence="1">
        <text>Hydrolysis of terminal, non-reducing alpha-D-galactose residues in alpha-D-galactosides, including galactose oligosaccharides, galactomannans and galactolipids.</text>
        <dbReference type="EC" id="3.2.1.22"/>
    </reaction>
</comment>
<dbReference type="SUPFAM" id="SSF51445">
    <property type="entry name" value="(Trans)glycosidases"/>
    <property type="match status" value="1"/>
</dbReference>
<dbReference type="PANTHER" id="PTHR35273">
    <property type="entry name" value="ALPHA-1,4 POLYGALACTOSAMINIDASE, PUTATIVE (AFU_ORTHOLOGUE AFUA_3G07890)-RELATED"/>
    <property type="match status" value="1"/>
</dbReference>